<dbReference type="EMBL" id="JACJID010000003">
    <property type="protein sequence ID" value="MBA8927694.1"/>
    <property type="molecule type" value="Genomic_DNA"/>
</dbReference>
<reference evidence="2 3" key="1">
    <citation type="submission" date="2020-08" db="EMBL/GenBank/DDBJ databases">
        <title>Genomic Encyclopedia of Archaeal and Bacterial Type Strains, Phase II (KMG-II): from individual species to whole genera.</title>
        <authorList>
            <person name="Goeker M."/>
        </authorList>
    </citation>
    <scope>NUCLEOTIDE SEQUENCE [LARGE SCALE GENOMIC DNA]</scope>
    <source>
        <strain evidence="2 3">DSM 43850</strain>
    </source>
</reference>
<dbReference type="Gene3D" id="3.30.1540.10">
    <property type="entry name" value="formyl-coa transferase, domain 3"/>
    <property type="match status" value="1"/>
</dbReference>
<dbReference type="SUPFAM" id="SSF89796">
    <property type="entry name" value="CoA-transferase family III (CaiB/BaiF)"/>
    <property type="match status" value="1"/>
</dbReference>
<evidence type="ECO:0000256" key="1">
    <source>
        <dbReference type="ARBA" id="ARBA00022679"/>
    </source>
</evidence>
<proteinExistence type="predicted"/>
<keyword evidence="1" id="KW-0808">Transferase</keyword>
<dbReference type="InterPro" id="IPR023606">
    <property type="entry name" value="CoA-Trfase_III_dom_1_sf"/>
</dbReference>
<dbReference type="PANTHER" id="PTHR48207">
    <property type="entry name" value="SUCCINATE--HYDROXYMETHYLGLUTARATE COA-TRANSFERASE"/>
    <property type="match status" value="1"/>
</dbReference>
<dbReference type="Pfam" id="PF02515">
    <property type="entry name" value="CoA_transf_3"/>
    <property type="match status" value="1"/>
</dbReference>
<dbReference type="RefSeq" id="WP_025355161.1">
    <property type="nucleotide sequence ID" value="NZ_BAAABQ010000025.1"/>
</dbReference>
<dbReference type="PANTHER" id="PTHR48207:SF3">
    <property type="entry name" value="SUCCINATE--HYDROXYMETHYLGLUTARATE COA-TRANSFERASE"/>
    <property type="match status" value="1"/>
</dbReference>
<dbReference type="InterPro" id="IPR050483">
    <property type="entry name" value="CoA-transferase_III_domain"/>
</dbReference>
<keyword evidence="3" id="KW-1185">Reference proteome</keyword>
<evidence type="ECO:0000313" key="3">
    <source>
        <dbReference type="Proteomes" id="UP000517916"/>
    </source>
</evidence>
<protein>
    <submittedName>
        <fullName evidence="2">Crotonobetainyl-CoA:carnitine CoA-transferase CaiB-like acyl-CoA transferase</fullName>
    </submittedName>
</protein>
<gene>
    <name evidence="2" type="ORF">BC739_004900</name>
</gene>
<name>A0ABR6BLC2_9PSEU</name>
<sequence length="395" mass="42138">MKPLDGVLVLALEQAVAVPYASRLLADLGARVIKVERPGRGDFARDYDSACGEVSSYFAWVNVGKESVCLDLKTAAGRRAVDELVRRADVVLCNLSPAAARRLGLDADTLRAARPELVVGELSGYGEDGPYRERKAFDALVQSEAGLIDLTGEGEVSARAGISVADIAGGVQLHAAVLAALLARQRTGEGATLRLSLLDALAEWMHQPLLYAAGTGQVPARNGAHHPTIAPYGPFRCGDGGTVHLAVQNDPQWQRLCAEVLGMPELAADPRFGTVADRVRRREDLHQHLQSHFDTLTADALLVALDEADVPAARTRRVLDLLSHPQTVDRDRLREVPVPGGVAPMLRPPVDAWQWSAAPVPALGEHTAPVLRWLGFSEAEIAEAGLSTGGDLSTS</sequence>
<evidence type="ECO:0000313" key="2">
    <source>
        <dbReference type="EMBL" id="MBA8927694.1"/>
    </source>
</evidence>
<dbReference type="InterPro" id="IPR044855">
    <property type="entry name" value="CoA-Trfase_III_dom3_sf"/>
</dbReference>
<dbReference type="InterPro" id="IPR003673">
    <property type="entry name" value="CoA-Trfase_fam_III"/>
</dbReference>
<dbReference type="Gene3D" id="3.40.50.10540">
    <property type="entry name" value="Crotonobetainyl-coa:carnitine coa-transferase, domain 1"/>
    <property type="match status" value="1"/>
</dbReference>
<comment type="caution">
    <text evidence="2">The sequence shown here is derived from an EMBL/GenBank/DDBJ whole genome shotgun (WGS) entry which is preliminary data.</text>
</comment>
<accession>A0ABR6BLC2</accession>
<dbReference type="Proteomes" id="UP000517916">
    <property type="component" value="Unassembled WGS sequence"/>
</dbReference>
<organism evidence="2 3">
    <name type="scientific">Kutzneria viridogrisea</name>
    <dbReference type="NCBI Taxonomy" id="47990"/>
    <lineage>
        <taxon>Bacteria</taxon>
        <taxon>Bacillati</taxon>
        <taxon>Actinomycetota</taxon>
        <taxon>Actinomycetes</taxon>
        <taxon>Pseudonocardiales</taxon>
        <taxon>Pseudonocardiaceae</taxon>
        <taxon>Kutzneria</taxon>
    </lineage>
</organism>